<organism evidence="2 3">
    <name type="scientific">Autumnicola lenta</name>
    <dbReference type="NCBI Taxonomy" id="3075593"/>
    <lineage>
        <taxon>Bacteria</taxon>
        <taxon>Pseudomonadati</taxon>
        <taxon>Bacteroidota</taxon>
        <taxon>Flavobacteriia</taxon>
        <taxon>Flavobacteriales</taxon>
        <taxon>Flavobacteriaceae</taxon>
        <taxon>Autumnicola</taxon>
    </lineage>
</organism>
<reference evidence="2 3" key="1">
    <citation type="submission" date="2023-09" db="EMBL/GenBank/DDBJ databases">
        <authorList>
            <person name="Rey-Velasco X."/>
        </authorList>
    </citation>
    <scope>NUCLEOTIDE SEQUENCE [LARGE SCALE GENOMIC DNA]</scope>
    <source>
        <strain evidence="2 3">F260</strain>
    </source>
</reference>
<feature type="signal peptide" evidence="1">
    <location>
        <begin position="1"/>
        <end position="22"/>
    </location>
</feature>
<evidence type="ECO:0000313" key="3">
    <source>
        <dbReference type="Proteomes" id="UP001245285"/>
    </source>
</evidence>
<evidence type="ECO:0000256" key="1">
    <source>
        <dbReference type="SAM" id="SignalP"/>
    </source>
</evidence>
<dbReference type="Proteomes" id="UP001245285">
    <property type="component" value="Unassembled WGS sequence"/>
</dbReference>
<name>A0ABU3CJS4_9FLAO</name>
<sequence>MKNVIRLSVVTLLLCVSLQVSAAEGLAVKVDEKSIVVEVGNSVKGATLTLQDRDGVILFKDGLMDGRSYIKALNLEEVPEGIYFLHFEDEFHIFSKKITKSKECLTIEKKNLDVIFKPAFKVDSRMVRFSLPNPEENLTEVIIHDSSGEPMLSMSYKDSIIAKTFDFSKVPAGKYRITIKTKTNTFSKVMSLG</sequence>
<gene>
    <name evidence="2" type="ORF">RM545_07880</name>
</gene>
<comment type="caution">
    <text evidence="2">The sequence shown here is derived from an EMBL/GenBank/DDBJ whole genome shotgun (WGS) entry which is preliminary data.</text>
</comment>
<proteinExistence type="predicted"/>
<accession>A0ABU3CJS4</accession>
<keyword evidence="3" id="KW-1185">Reference proteome</keyword>
<evidence type="ECO:0000313" key="2">
    <source>
        <dbReference type="EMBL" id="MDT0646605.1"/>
    </source>
</evidence>
<feature type="chain" id="PRO_5047140332" evidence="1">
    <location>
        <begin position="23"/>
        <end position="193"/>
    </location>
</feature>
<dbReference type="EMBL" id="JAVRHO010000009">
    <property type="protein sequence ID" value="MDT0646605.1"/>
    <property type="molecule type" value="Genomic_DNA"/>
</dbReference>
<keyword evidence="1" id="KW-0732">Signal</keyword>
<protein>
    <submittedName>
        <fullName evidence="2">Uncharacterized protein</fullName>
    </submittedName>
</protein>
<dbReference type="RefSeq" id="WP_311494773.1">
    <property type="nucleotide sequence ID" value="NZ_JAVRHO010000009.1"/>
</dbReference>